<accession>A0A0C2J073</accession>
<evidence type="ECO:0000313" key="2">
    <source>
        <dbReference type="Proteomes" id="UP000031668"/>
    </source>
</evidence>
<dbReference type="Proteomes" id="UP000031668">
    <property type="component" value="Unassembled WGS sequence"/>
</dbReference>
<gene>
    <name evidence="1" type="ORF">RF11_09200</name>
</gene>
<keyword evidence="2" id="KW-1185">Reference proteome</keyword>
<dbReference type="EMBL" id="JWZT01001836">
    <property type="protein sequence ID" value="KII71179.1"/>
    <property type="molecule type" value="Genomic_DNA"/>
</dbReference>
<dbReference type="InterPro" id="IPR015915">
    <property type="entry name" value="Kelch-typ_b-propeller"/>
</dbReference>
<dbReference type="OrthoDB" id="5953725at2759"/>
<dbReference type="AlphaFoldDB" id="A0A0C2J073"/>
<dbReference type="SUPFAM" id="SSF117281">
    <property type="entry name" value="Kelch motif"/>
    <property type="match status" value="1"/>
</dbReference>
<reference evidence="1 2" key="1">
    <citation type="journal article" date="2014" name="Genome Biol. Evol.">
        <title>The genome of the myxosporean Thelohanellus kitauei shows adaptations to nutrient acquisition within its fish host.</title>
        <authorList>
            <person name="Yang Y."/>
            <person name="Xiong J."/>
            <person name="Zhou Z."/>
            <person name="Huo F."/>
            <person name="Miao W."/>
            <person name="Ran C."/>
            <person name="Liu Y."/>
            <person name="Zhang J."/>
            <person name="Feng J."/>
            <person name="Wang M."/>
            <person name="Wang M."/>
            <person name="Wang L."/>
            <person name="Yao B."/>
        </authorList>
    </citation>
    <scope>NUCLEOTIDE SEQUENCE [LARGE SCALE GENOMIC DNA]</scope>
    <source>
        <strain evidence="1">Wuqing</strain>
    </source>
</reference>
<name>A0A0C2J073_THEKT</name>
<comment type="caution">
    <text evidence="1">The sequence shown here is derived from an EMBL/GenBank/DDBJ whole genome shotgun (WGS) entry which is preliminary data.</text>
</comment>
<protein>
    <submittedName>
        <fullName evidence="1">Uncharacterized protein</fullName>
    </submittedName>
</protein>
<sequence>MNLIYQQACPGGLTCYTMTSVREFIVICARSDAAPAETVDELWTYNTICCIWKRYKPPMEFFNSCCSPETCSENNTVYICGRGYNGDDLQHINFIVSFDVINTKWTTLYSHTEDQGDNAPPPIDVILHFCHNGSPYVIGIHQEEEIVMMLKL</sequence>
<evidence type="ECO:0000313" key="1">
    <source>
        <dbReference type="EMBL" id="KII71179.1"/>
    </source>
</evidence>
<dbReference type="Gene3D" id="2.120.10.80">
    <property type="entry name" value="Kelch-type beta propeller"/>
    <property type="match status" value="1"/>
</dbReference>
<proteinExistence type="predicted"/>
<organism evidence="1 2">
    <name type="scientific">Thelohanellus kitauei</name>
    <name type="common">Myxosporean</name>
    <dbReference type="NCBI Taxonomy" id="669202"/>
    <lineage>
        <taxon>Eukaryota</taxon>
        <taxon>Metazoa</taxon>
        <taxon>Cnidaria</taxon>
        <taxon>Myxozoa</taxon>
        <taxon>Myxosporea</taxon>
        <taxon>Bivalvulida</taxon>
        <taxon>Platysporina</taxon>
        <taxon>Myxobolidae</taxon>
        <taxon>Thelohanellus</taxon>
    </lineage>
</organism>